<evidence type="ECO:0000313" key="9">
    <source>
        <dbReference type="Proteomes" id="UP000655751"/>
    </source>
</evidence>
<sequence>MRGLGDSGLAEQVVQETLLRAWRSCDRFDSGKGSVRAWLLRIERNVLIDLARARAARPGEVGWDDSRETAESRCVSPDFADSLCDGLLVADLLAALPGPQRAAVVEVVMRDRAYQEVADDLGVPVGTVKTRVHYALRSLRKLPRGA</sequence>
<dbReference type="Gene3D" id="1.10.1740.10">
    <property type="match status" value="1"/>
</dbReference>
<dbReference type="NCBIfam" id="TIGR02937">
    <property type="entry name" value="sigma70-ECF"/>
    <property type="match status" value="1"/>
</dbReference>
<dbReference type="Proteomes" id="UP000655751">
    <property type="component" value="Unassembled WGS sequence"/>
</dbReference>
<keyword evidence="2" id="KW-0805">Transcription regulation</keyword>
<keyword evidence="5" id="KW-0804">Transcription</keyword>
<evidence type="ECO:0000256" key="4">
    <source>
        <dbReference type="ARBA" id="ARBA00023125"/>
    </source>
</evidence>
<dbReference type="GO" id="GO:0003677">
    <property type="term" value="F:DNA binding"/>
    <property type="evidence" value="ECO:0007669"/>
    <property type="project" value="UniProtKB-KW"/>
</dbReference>
<comment type="similarity">
    <text evidence="1">Belongs to the sigma-70 factor family. ECF subfamily.</text>
</comment>
<dbReference type="Pfam" id="PF04542">
    <property type="entry name" value="Sigma70_r2"/>
    <property type="match status" value="1"/>
</dbReference>
<comment type="caution">
    <text evidence="8">The sequence shown here is derived from an EMBL/GenBank/DDBJ whole genome shotgun (WGS) entry which is preliminary data.</text>
</comment>
<dbReference type="SUPFAM" id="SSF88946">
    <property type="entry name" value="Sigma2 domain of RNA polymerase sigma factors"/>
    <property type="match status" value="1"/>
</dbReference>
<evidence type="ECO:0000256" key="3">
    <source>
        <dbReference type="ARBA" id="ARBA00023082"/>
    </source>
</evidence>
<dbReference type="GO" id="GO:0016987">
    <property type="term" value="F:sigma factor activity"/>
    <property type="evidence" value="ECO:0007669"/>
    <property type="project" value="UniProtKB-KW"/>
</dbReference>
<evidence type="ECO:0000256" key="5">
    <source>
        <dbReference type="ARBA" id="ARBA00023163"/>
    </source>
</evidence>
<proteinExistence type="inferred from homology"/>
<evidence type="ECO:0000313" key="8">
    <source>
        <dbReference type="EMBL" id="MBH0781658.1"/>
    </source>
</evidence>
<dbReference type="PANTHER" id="PTHR43133:SF52">
    <property type="entry name" value="ECF RNA POLYMERASE SIGMA FACTOR SIGL"/>
    <property type="match status" value="1"/>
</dbReference>
<dbReference type="SUPFAM" id="SSF88659">
    <property type="entry name" value="Sigma3 and sigma4 domains of RNA polymerase sigma factors"/>
    <property type="match status" value="1"/>
</dbReference>
<gene>
    <name evidence="8" type="ORF">IT779_35835</name>
</gene>
<evidence type="ECO:0000256" key="1">
    <source>
        <dbReference type="ARBA" id="ARBA00010641"/>
    </source>
</evidence>
<accession>A0A931N8D4</accession>
<dbReference type="GO" id="GO:0006352">
    <property type="term" value="P:DNA-templated transcription initiation"/>
    <property type="evidence" value="ECO:0007669"/>
    <property type="project" value="InterPro"/>
</dbReference>
<evidence type="ECO:0000259" key="6">
    <source>
        <dbReference type="Pfam" id="PF04542"/>
    </source>
</evidence>
<dbReference type="InterPro" id="IPR013324">
    <property type="entry name" value="RNA_pol_sigma_r3/r4-like"/>
</dbReference>
<dbReference type="InterPro" id="IPR039425">
    <property type="entry name" value="RNA_pol_sigma-70-like"/>
</dbReference>
<name>A0A931N8D4_9NOCA</name>
<dbReference type="InterPro" id="IPR014284">
    <property type="entry name" value="RNA_pol_sigma-70_dom"/>
</dbReference>
<protein>
    <submittedName>
        <fullName evidence="8">Sigma-70 family RNA polymerase sigma factor</fullName>
    </submittedName>
</protein>
<dbReference type="Pfam" id="PF08281">
    <property type="entry name" value="Sigma70_r4_2"/>
    <property type="match status" value="1"/>
</dbReference>
<dbReference type="InterPro" id="IPR013325">
    <property type="entry name" value="RNA_pol_sigma_r2"/>
</dbReference>
<reference evidence="8" key="1">
    <citation type="submission" date="2020-11" db="EMBL/GenBank/DDBJ databases">
        <title>Nocardia NEAU-351.nov., a novel actinomycete isolated from the cow dung.</title>
        <authorList>
            <person name="Zhang X."/>
        </authorList>
    </citation>
    <scope>NUCLEOTIDE SEQUENCE</scope>
    <source>
        <strain evidence="8">NEAU-351</strain>
    </source>
</reference>
<evidence type="ECO:0000259" key="7">
    <source>
        <dbReference type="Pfam" id="PF08281"/>
    </source>
</evidence>
<keyword evidence="9" id="KW-1185">Reference proteome</keyword>
<dbReference type="AlphaFoldDB" id="A0A931N8D4"/>
<keyword evidence="4" id="KW-0238">DNA-binding</keyword>
<dbReference type="InterPro" id="IPR036388">
    <property type="entry name" value="WH-like_DNA-bd_sf"/>
</dbReference>
<dbReference type="PANTHER" id="PTHR43133">
    <property type="entry name" value="RNA POLYMERASE ECF-TYPE SIGMA FACTO"/>
    <property type="match status" value="1"/>
</dbReference>
<feature type="domain" description="RNA polymerase sigma-70 region 2" evidence="6">
    <location>
        <begin position="4"/>
        <end position="55"/>
    </location>
</feature>
<feature type="domain" description="RNA polymerase sigma factor 70 region 4 type 2" evidence="7">
    <location>
        <begin position="89"/>
        <end position="139"/>
    </location>
</feature>
<dbReference type="Gene3D" id="1.10.10.10">
    <property type="entry name" value="Winged helix-like DNA-binding domain superfamily/Winged helix DNA-binding domain"/>
    <property type="match status" value="1"/>
</dbReference>
<keyword evidence="3" id="KW-0731">Sigma factor</keyword>
<organism evidence="8 9">
    <name type="scientific">Nocardia bovistercoris</name>
    <dbReference type="NCBI Taxonomy" id="2785916"/>
    <lineage>
        <taxon>Bacteria</taxon>
        <taxon>Bacillati</taxon>
        <taxon>Actinomycetota</taxon>
        <taxon>Actinomycetes</taxon>
        <taxon>Mycobacteriales</taxon>
        <taxon>Nocardiaceae</taxon>
        <taxon>Nocardia</taxon>
    </lineage>
</organism>
<dbReference type="InterPro" id="IPR013249">
    <property type="entry name" value="RNA_pol_sigma70_r4_t2"/>
</dbReference>
<dbReference type="InterPro" id="IPR007627">
    <property type="entry name" value="RNA_pol_sigma70_r2"/>
</dbReference>
<dbReference type="EMBL" id="JADMLG010000027">
    <property type="protein sequence ID" value="MBH0781658.1"/>
    <property type="molecule type" value="Genomic_DNA"/>
</dbReference>
<evidence type="ECO:0000256" key="2">
    <source>
        <dbReference type="ARBA" id="ARBA00023015"/>
    </source>
</evidence>